<keyword evidence="6" id="KW-1185">Reference proteome</keyword>
<accession>A0A1E4U3K8</accession>
<comment type="similarity">
    <text evidence="3">Belongs to the class I-like SAM-binding methyltransferase superfamily. RKM5 family.</text>
</comment>
<dbReference type="Proteomes" id="UP000094236">
    <property type="component" value="Unassembled WGS sequence"/>
</dbReference>
<dbReference type="GO" id="GO:0008757">
    <property type="term" value="F:S-adenosylmethionine-dependent methyltransferase activity"/>
    <property type="evidence" value="ECO:0007669"/>
    <property type="project" value="UniProtKB-ARBA"/>
</dbReference>
<dbReference type="PANTHER" id="PTHR14614">
    <property type="entry name" value="HEPATOCELLULAR CARCINOMA-ASSOCIATED ANTIGEN"/>
    <property type="match status" value="1"/>
</dbReference>
<sequence>MISTGTNDVFFNKLTNEDDIDEHIFQIYSESGAVFENRGLGFISKDVFVQIELHNGDELIIEQSITCLSGKESSSTGFAAWKVSPLFAEWLLYHKNQPFQALFSQIDSKNILELGSGVSGILASTIGKKCNHFIATDQRHILKLLKKNILNNVDHFKSTTIDKNITNNSSNQNVVEFDWENLEQGIYNTHHLALENSIDLILACDTIYNEYLIPFFINSVAKLATENTIILIAIHLRDCEIVESFLKSSLPIFDCYNVKNEFLTSDLQKGYSIYYFKKK</sequence>
<dbReference type="PANTHER" id="PTHR14614:SF109">
    <property type="entry name" value="RIBOSOMAL LYSINE N-METHYLTRANSFERASE 5"/>
    <property type="match status" value="1"/>
</dbReference>
<organism evidence="5 6">
    <name type="scientific">Pachysolen tannophilus NRRL Y-2460</name>
    <dbReference type="NCBI Taxonomy" id="669874"/>
    <lineage>
        <taxon>Eukaryota</taxon>
        <taxon>Fungi</taxon>
        <taxon>Dikarya</taxon>
        <taxon>Ascomycota</taxon>
        <taxon>Saccharomycotina</taxon>
        <taxon>Pichiomycetes</taxon>
        <taxon>Pachysolenaceae</taxon>
        <taxon>Pachysolen</taxon>
    </lineage>
</organism>
<dbReference type="EMBL" id="KV454011">
    <property type="protein sequence ID" value="ODV98577.1"/>
    <property type="molecule type" value="Genomic_DNA"/>
</dbReference>
<keyword evidence="1" id="KW-0489">Methyltransferase</keyword>
<dbReference type="InterPro" id="IPR029063">
    <property type="entry name" value="SAM-dependent_MTases_sf"/>
</dbReference>
<dbReference type="GO" id="GO:0032991">
    <property type="term" value="C:protein-containing complex"/>
    <property type="evidence" value="ECO:0007669"/>
    <property type="project" value="TreeGrafter"/>
</dbReference>
<evidence type="ECO:0000256" key="3">
    <source>
        <dbReference type="ARBA" id="ARBA00038458"/>
    </source>
</evidence>
<protein>
    <recommendedName>
        <fullName evidence="4">Ribosomal lysine N-methyltransferase 5</fullName>
    </recommendedName>
</protein>
<dbReference type="GO" id="GO:0005829">
    <property type="term" value="C:cytosol"/>
    <property type="evidence" value="ECO:0007669"/>
    <property type="project" value="TreeGrafter"/>
</dbReference>
<dbReference type="SUPFAM" id="SSF53335">
    <property type="entry name" value="S-adenosyl-L-methionine-dependent methyltransferases"/>
    <property type="match status" value="1"/>
</dbReference>
<dbReference type="OrthoDB" id="2529286at2759"/>
<dbReference type="GO" id="GO:0032259">
    <property type="term" value="P:methylation"/>
    <property type="evidence" value="ECO:0007669"/>
    <property type="project" value="UniProtKB-KW"/>
</dbReference>
<name>A0A1E4U3K8_PACTA</name>
<gene>
    <name evidence="5" type="ORF">PACTADRAFT_1046</name>
</gene>
<evidence type="ECO:0000256" key="2">
    <source>
        <dbReference type="ARBA" id="ARBA00022691"/>
    </source>
</evidence>
<dbReference type="AlphaFoldDB" id="A0A1E4U3K8"/>
<dbReference type="STRING" id="669874.A0A1E4U3K8"/>
<evidence type="ECO:0000256" key="1">
    <source>
        <dbReference type="ARBA" id="ARBA00022603"/>
    </source>
</evidence>
<dbReference type="Pfam" id="PF10294">
    <property type="entry name" value="Methyltransf_16"/>
    <property type="match status" value="1"/>
</dbReference>
<keyword evidence="2" id="KW-0949">S-adenosyl-L-methionine</keyword>
<dbReference type="Gene3D" id="3.40.50.150">
    <property type="entry name" value="Vaccinia Virus protein VP39"/>
    <property type="match status" value="1"/>
</dbReference>
<evidence type="ECO:0000256" key="4">
    <source>
        <dbReference type="ARBA" id="ARBA00039932"/>
    </source>
</evidence>
<proteinExistence type="inferred from homology"/>
<evidence type="ECO:0000313" key="6">
    <source>
        <dbReference type="Proteomes" id="UP000094236"/>
    </source>
</evidence>
<keyword evidence="1" id="KW-0808">Transferase</keyword>
<evidence type="ECO:0000313" key="5">
    <source>
        <dbReference type="EMBL" id="ODV98577.1"/>
    </source>
</evidence>
<reference evidence="6" key="1">
    <citation type="submission" date="2016-05" db="EMBL/GenBank/DDBJ databases">
        <title>Comparative genomics of biotechnologically important yeasts.</title>
        <authorList>
            <consortium name="DOE Joint Genome Institute"/>
            <person name="Riley R."/>
            <person name="Haridas S."/>
            <person name="Wolfe K.H."/>
            <person name="Lopes M.R."/>
            <person name="Hittinger C.T."/>
            <person name="Goker M."/>
            <person name="Salamov A."/>
            <person name="Wisecaver J."/>
            <person name="Long T.M."/>
            <person name="Aerts A.L."/>
            <person name="Barry K."/>
            <person name="Choi C."/>
            <person name="Clum A."/>
            <person name="Coughlan A.Y."/>
            <person name="Deshpande S."/>
            <person name="Douglass A.P."/>
            <person name="Hanson S.J."/>
            <person name="Klenk H.-P."/>
            <person name="Labutti K."/>
            <person name="Lapidus A."/>
            <person name="Lindquist E."/>
            <person name="Lipzen A."/>
            <person name="Meier-Kolthoff J.P."/>
            <person name="Ohm R.A."/>
            <person name="Otillar R.P."/>
            <person name="Pangilinan J."/>
            <person name="Peng Y."/>
            <person name="Rokas A."/>
            <person name="Rosa C.A."/>
            <person name="Scheuner C."/>
            <person name="Sibirny A.A."/>
            <person name="Slot J.C."/>
            <person name="Stielow J.B."/>
            <person name="Sun H."/>
            <person name="Kurtzman C.P."/>
            <person name="Blackwell M."/>
            <person name="Grigoriev I.V."/>
            <person name="Jeffries T.W."/>
        </authorList>
    </citation>
    <scope>NUCLEOTIDE SEQUENCE [LARGE SCALE GENOMIC DNA]</scope>
    <source>
        <strain evidence="6">NRRL Y-2460</strain>
    </source>
</reference>
<dbReference type="InterPro" id="IPR019410">
    <property type="entry name" value="Methyltransf_16"/>
</dbReference>